<accession>A0AAD9F7K5</accession>
<sequence length="101" mass="10884">SYDRLLQLTSVTANGVCYRFTVEEVVCPPKLRSSLFTTAAVDNIDHNPSSATARDSFHCTGISLVQHPTSESPGHDRGVLILNQSAPTMKTVAPLPPAYTN</sequence>
<dbReference type="GO" id="GO:0005840">
    <property type="term" value="C:ribosome"/>
    <property type="evidence" value="ECO:0007669"/>
    <property type="project" value="UniProtKB-KW"/>
</dbReference>
<keyword evidence="2" id="KW-1185">Reference proteome</keyword>
<comment type="caution">
    <text evidence="1">The sequence shown here is derived from an EMBL/GenBank/DDBJ whole genome shotgun (WGS) entry which is preliminary data.</text>
</comment>
<name>A0AAD9F7K5_DISEL</name>
<evidence type="ECO:0000313" key="1">
    <source>
        <dbReference type="EMBL" id="KAK1895923.1"/>
    </source>
</evidence>
<feature type="non-terminal residue" evidence="1">
    <location>
        <position position="1"/>
    </location>
</feature>
<dbReference type="AlphaFoldDB" id="A0AAD9F7K5"/>
<dbReference type="PANTHER" id="PTHR47018">
    <property type="entry name" value="CXC DOMAIN-CONTAINING PROTEIN-RELATED"/>
    <property type="match status" value="1"/>
</dbReference>
<feature type="non-terminal residue" evidence="1">
    <location>
        <position position="101"/>
    </location>
</feature>
<keyword evidence="1" id="KW-0689">Ribosomal protein</keyword>
<organism evidence="1 2">
    <name type="scientific">Dissostichus eleginoides</name>
    <name type="common">Patagonian toothfish</name>
    <name type="synonym">Dissostichus amissus</name>
    <dbReference type="NCBI Taxonomy" id="100907"/>
    <lineage>
        <taxon>Eukaryota</taxon>
        <taxon>Metazoa</taxon>
        <taxon>Chordata</taxon>
        <taxon>Craniata</taxon>
        <taxon>Vertebrata</taxon>
        <taxon>Euteleostomi</taxon>
        <taxon>Actinopterygii</taxon>
        <taxon>Neopterygii</taxon>
        <taxon>Teleostei</taxon>
        <taxon>Neoteleostei</taxon>
        <taxon>Acanthomorphata</taxon>
        <taxon>Eupercaria</taxon>
        <taxon>Perciformes</taxon>
        <taxon>Notothenioidei</taxon>
        <taxon>Nototheniidae</taxon>
        <taxon>Dissostichus</taxon>
    </lineage>
</organism>
<reference evidence="1" key="1">
    <citation type="submission" date="2023-04" db="EMBL/GenBank/DDBJ databases">
        <title>Chromosome-level genome of Chaenocephalus aceratus.</title>
        <authorList>
            <person name="Park H."/>
        </authorList>
    </citation>
    <scope>NUCLEOTIDE SEQUENCE</scope>
    <source>
        <strain evidence="1">DE</strain>
        <tissue evidence="1">Muscle</tissue>
    </source>
</reference>
<gene>
    <name evidence="1" type="ORF">KUDE01_021371</name>
</gene>
<keyword evidence="1" id="KW-0687">Ribonucleoprotein</keyword>
<protein>
    <submittedName>
        <fullName evidence="1">50S ribosomal protein L25</fullName>
    </submittedName>
</protein>
<dbReference type="EMBL" id="JASDAP010000010">
    <property type="protein sequence ID" value="KAK1895923.1"/>
    <property type="molecule type" value="Genomic_DNA"/>
</dbReference>
<evidence type="ECO:0000313" key="2">
    <source>
        <dbReference type="Proteomes" id="UP001228049"/>
    </source>
</evidence>
<dbReference type="Proteomes" id="UP001228049">
    <property type="component" value="Unassembled WGS sequence"/>
</dbReference>
<proteinExistence type="predicted"/>